<dbReference type="AlphaFoldDB" id="A0A6A6BGR8"/>
<accession>A0A6A6BGR8</accession>
<dbReference type="EMBL" id="ML995482">
    <property type="protein sequence ID" value="KAF2143352.1"/>
    <property type="molecule type" value="Genomic_DNA"/>
</dbReference>
<evidence type="ECO:0000313" key="2">
    <source>
        <dbReference type="EMBL" id="KAF2143352.1"/>
    </source>
</evidence>
<dbReference type="OrthoDB" id="3922499at2759"/>
<proteinExistence type="predicted"/>
<dbReference type="Proteomes" id="UP000799438">
    <property type="component" value="Unassembled WGS sequence"/>
</dbReference>
<name>A0A6A6BGR8_9PEZI</name>
<evidence type="ECO:0000256" key="1">
    <source>
        <dbReference type="SAM" id="MobiDB-lite"/>
    </source>
</evidence>
<dbReference type="RefSeq" id="XP_033399064.1">
    <property type="nucleotide sequence ID" value="XM_033543074.1"/>
</dbReference>
<dbReference type="GeneID" id="54300571"/>
<sequence>MAIPCAFLEQALSCGCLGQLRLVEHFTYGKKENCNSPSPFRSFTTTATEATEGLESHFPDMENPKRPPQLIAQPPHPVNEESPWNQGLMVYLEEPSPSTPEHVEMVFMMPADIDTCALDERTETEKLDIVEAIRESTSDTPNDDSWVDDDLMPLLEGTFVGNGSIVPRQMLEYRRLVSDVVRYNCTVAATSRPQWVSSDPAGGYAWLEEEMRKRWAVRHTTEAGKKLRECKLNLLVLKNESPSEENEQEQRRCEKLIRSANKVVWAQYRNETLATLAEKHRLATEQPLQELEVLQKLYDSQRVELNGRCKSNADLFTAATNQRYGLAVTLEGSMSLVDTWVDVLDQLLDTTAASMRRVHTRVGRLMARDVRDDAARKAETEKRLAHPEALDFMFEAWSDIEATGSIARSMGRLAGEIEGELGRVALSAAEAMGADREADDGEQRGDTMWMQRWD</sequence>
<feature type="region of interest" description="Disordered" evidence="1">
    <location>
        <begin position="432"/>
        <end position="454"/>
    </location>
</feature>
<evidence type="ECO:0000313" key="3">
    <source>
        <dbReference type="Proteomes" id="UP000799438"/>
    </source>
</evidence>
<gene>
    <name evidence="2" type="ORF">K452DRAFT_307496</name>
</gene>
<keyword evidence="3" id="KW-1185">Reference proteome</keyword>
<organism evidence="2 3">
    <name type="scientific">Aplosporella prunicola CBS 121167</name>
    <dbReference type="NCBI Taxonomy" id="1176127"/>
    <lineage>
        <taxon>Eukaryota</taxon>
        <taxon>Fungi</taxon>
        <taxon>Dikarya</taxon>
        <taxon>Ascomycota</taxon>
        <taxon>Pezizomycotina</taxon>
        <taxon>Dothideomycetes</taxon>
        <taxon>Dothideomycetes incertae sedis</taxon>
        <taxon>Botryosphaeriales</taxon>
        <taxon>Aplosporellaceae</taxon>
        <taxon>Aplosporella</taxon>
    </lineage>
</organism>
<protein>
    <submittedName>
        <fullName evidence="2">Uncharacterized protein</fullName>
    </submittedName>
</protein>
<feature type="compositionally biased region" description="Basic and acidic residues" evidence="1">
    <location>
        <begin position="433"/>
        <end position="445"/>
    </location>
</feature>
<reference evidence="2" key="1">
    <citation type="journal article" date="2020" name="Stud. Mycol.">
        <title>101 Dothideomycetes genomes: a test case for predicting lifestyles and emergence of pathogens.</title>
        <authorList>
            <person name="Haridas S."/>
            <person name="Albert R."/>
            <person name="Binder M."/>
            <person name="Bloem J."/>
            <person name="Labutti K."/>
            <person name="Salamov A."/>
            <person name="Andreopoulos B."/>
            <person name="Baker S."/>
            <person name="Barry K."/>
            <person name="Bills G."/>
            <person name="Bluhm B."/>
            <person name="Cannon C."/>
            <person name="Castanera R."/>
            <person name="Culley D."/>
            <person name="Daum C."/>
            <person name="Ezra D."/>
            <person name="Gonzalez J."/>
            <person name="Henrissat B."/>
            <person name="Kuo A."/>
            <person name="Liang C."/>
            <person name="Lipzen A."/>
            <person name="Lutzoni F."/>
            <person name="Magnuson J."/>
            <person name="Mondo S."/>
            <person name="Nolan M."/>
            <person name="Ohm R."/>
            <person name="Pangilinan J."/>
            <person name="Park H.-J."/>
            <person name="Ramirez L."/>
            <person name="Alfaro M."/>
            <person name="Sun H."/>
            <person name="Tritt A."/>
            <person name="Yoshinaga Y."/>
            <person name="Zwiers L.-H."/>
            <person name="Turgeon B."/>
            <person name="Goodwin S."/>
            <person name="Spatafora J."/>
            <person name="Crous P."/>
            <person name="Grigoriev I."/>
        </authorList>
    </citation>
    <scope>NUCLEOTIDE SEQUENCE</scope>
    <source>
        <strain evidence="2">CBS 121167</strain>
    </source>
</reference>